<dbReference type="Proteomes" id="UP000634136">
    <property type="component" value="Unassembled WGS sequence"/>
</dbReference>
<organism evidence="1 2">
    <name type="scientific">Senna tora</name>
    <dbReference type="NCBI Taxonomy" id="362788"/>
    <lineage>
        <taxon>Eukaryota</taxon>
        <taxon>Viridiplantae</taxon>
        <taxon>Streptophyta</taxon>
        <taxon>Embryophyta</taxon>
        <taxon>Tracheophyta</taxon>
        <taxon>Spermatophyta</taxon>
        <taxon>Magnoliopsida</taxon>
        <taxon>eudicotyledons</taxon>
        <taxon>Gunneridae</taxon>
        <taxon>Pentapetalae</taxon>
        <taxon>rosids</taxon>
        <taxon>fabids</taxon>
        <taxon>Fabales</taxon>
        <taxon>Fabaceae</taxon>
        <taxon>Caesalpinioideae</taxon>
        <taxon>Cassia clade</taxon>
        <taxon>Senna</taxon>
    </lineage>
</organism>
<name>A0A835CBW2_9FABA</name>
<dbReference type="AlphaFoldDB" id="A0A835CBW2"/>
<comment type="caution">
    <text evidence="1">The sequence shown here is derived from an EMBL/GenBank/DDBJ whole genome shotgun (WGS) entry which is preliminary data.</text>
</comment>
<dbReference type="EMBL" id="JAAIUW010000004">
    <property type="protein sequence ID" value="KAF7836071.1"/>
    <property type="molecule type" value="Genomic_DNA"/>
</dbReference>
<evidence type="ECO:0000313" key="2">
    <source>
        <dbReference type="Proteomes" id="UP000634136"/>
    </source>
</evidence>
<keyword evidence="2" id="KW-1185">Reference proteome</keyword>
<evidence type="ECO:0000313" key="1">
    <source>
        <dbReference type="EMBL" id="KAF7836071.1"/>
    </source>
</evidence>
<accession>A0A835CBW2</accession>
<sequence>MAEFARDEPSVIAESECYYISFFKSIVR</sequence>
<gene>
    <name evidence="1" type="ORF">G2W53_010930</name>
</gene>
<reference evidence="1" key="1">
    <citation type="submission" date="2020-09" db="EMBL/GenBank/DDBJ databases">
        <title>Genome-Enabled Discovery of Anthraquinone Biosynthesis in Senna tora.</title>
        <authorList>
            <person name="Kang S.-H."/>
            <person name="Pandey R.P."/>
            <person name="Lee C.-M."/>
            <person name="Sim J.-S."/>
            <person name="Jeong J.-T."/>
            <person name="Choi B.-S."/>
            <person name="Jung M."/>
            <person name="Ginzburg D."/>
            <person name="Zhao K."/>
            <person name="Won S.Y."/>
            <person name="Oh T.-J."/>
            <person name="Yu Y."/>
            <person name="Kim N.-H."/>
            <person name="Lee O.R."/>
            <person name="Lee T.-H."/>
            <person name="Bashyal P."/>
            <person name="Kim T.-S."/>
            <person name="Lee W.-H."/>
            <person name="Kawkins C."/>
            <person name="Kim C.-K."/>
            <person name="Kim J.S."/>
            <person name="Ahn B.O."/>
            <person name="Rhee S.Y."/>
            <person name="Sohng J.K."/>
        </authorList>
    </citation>
    <scope>NUCLEOTIDE SEQUENCE</scope>
    <source>
        <tissue evidence="1">Leaf</tissue>
    </source>
</reference>
<protein>
    <submittedName>
        <fullName evidence="1">Uncharacterized protein</fullName>
    </submittedName>
</protein>
<proteinExistence type="predicted"/>